<organism evidence="7 8">
    <name type="scientific">Sporosarcina saromensis</name>
    <dbReference type="NCBI Taxonomy" id="359365"/>
    <lineage>
        <taxon>Bacteria</taxon>
        <taxon>Bacillati</taxon>
        <taxon>Bacillota</taxon>
        <taxon>Bacilli</taxon>
        <taxon>Bacillales</taxon>
        <taxon>Caryophanaceae</taxon>
        <taxon>Sporosarcina</taxon>
    </lineage>
</organism>
<dbReference type="Proteomes" id="UP001282284">
    <property type="component" value="Unassembled WGS sequence"/>
</dbReference>
<evidence type="ECO:0000313" key="7">
    <source>
        <dbReference type="EMBL" id="MDW0114576.1"/>
    </source>
</evidence>
<evidence type="ECO:0000256" key="3">
    <source>
        <dbReference type="ARBA" id="ARBA00022692"/>
    </source>
</evidence>
<feature type="transmembrane region" description="Helical" evidence="6">
    <location>
        <begin position="76"/>
        <end position="99"/>
    </location>
</feature>
<proteinExistence type="predicted"/>
<feature type="transmembrane region" description="Helical" evidence="6">
    <location>
        <begin position="150"/>
        <end position="167"/>
    </location>
</feature>
<keyword evidence="3 6" id="KW-0812">Transmembrane</keyword>
<comment type="subcellular location">
    <subcellularLocation>
        <location evidence="1">Cell membrane</location>
        <topology evidence="1">Multi-pass membrane protein</topology>
    </subcellularLocation>
</comment>
<name>A0ABU4GC61_9BACL</name>
<protein>
    <submittedName>
        <fullName evidence="7">Cytochrome c oxidase assembly protein</fullName>
    </submittedName>
</protein>
<keyword evidence="5 6" id="KW-0472">Membrane</keyword>
<reference evidence="7 8" key="1">
    <citation type="submission" date="2023-06" db="EMBL/GenBank/DDBJ databases">
        <title>Sporosarcina sp. nov., isolated from Korean traditional fermented seafood 'Jeotgal'.</title>
        <authorList>
            <person name="Yang A.I."/>
            <person name="Shin N.-R."/>
        </authorList>
    </citation>
    <scope>NUCLEOTIDE SEQUENCE [LARGE SCALE GENOMIC DNA]</scope>
    <source>
        <strain evidence="7 8">KCTC13119</strain>
    </source>
</reference>
<evidence type="ECO:0000256" key="4">
    <source>
        <dbReference type="ARBA" id="ARBA00022989"/>
    </source>
</evidence>
<dbReference type="InterPro" id="IPR019108">
    <property type="entry name" value="Caa3_assmbl_CtaG-rel"/>
</dbReference>
<keyword evidence="8" id="KW-1185">Reference proteome</keyword>
<evidence type="ECO:0000256" key="5">
    <source>
        <dbReference type="ARBA" id="ARBA00023136"/>
    </source>
</evidence>
<comment type="caution">
    <text evidence="7">The sequence shown here is derived from an EMBL/GenBank/DDBJ whole genome shotgun (WGS) entry which is preliminary data.</text>
</comment>
<evidence type="ECO:0000256" key="2">
    <source>
        <dbReference type="ARBA" id="ARBA00022475"/>
    </source>
</evidence>
<gene>
    <name evidence="7" type="ORF">QT711_15360</name>
</gene>
<evidence type="ECO:0000313" key="8">
    <source>
        <dbReference type="Proteomes" id="UP001282284"/>
    </source>
</evidence>
<feature type="transmembrane region" description="Helical" evidence="6">
    <location>
        <begin position="16"/>
        <end position="36"/>
    </location>
</feature>
<keyword evidence="2" id="KW-1003">Cell membrane</keyword>
<evidence type="ECO:0000256" key="1">
    <source>
        <dbReference type="ARBA" id="ARBA00004651"/>
    </source>
</evidence>
<dbReference type="EMBL" id="JAUBDI010000018">
    <property type="protein sequence ID" value="MDW0114576.1"/>
    <property type="molecule type" value="Genomic_DNA"/>
</dbReference>
<accession>A0ABU4GC61</accession>
<keyword evidence="4 6" id="KW-1133">Transmembrane helix</keyword>
<feature type="transmembrane region" description="Helical" evidence="6">
    <location>
        <begin position="120"/>
        <end position="144"/>
    </location>
</feature>
<feature type="transmembrane region" description="Helical" evidence="6">
    <location>
        <begin position="188"/>
        <end position="204"/>
    </location>
</feature>
<dbReference type="RefSeq" id="WP_317945709.1">
    <property type="nucleotide sequence ID" value="NZ_JAUBDI010000018.1"/>
</dbReference>
<evidence type="ECO:0000256" key="6">
    <source>
        <dbReference type="SAM" id="Phobius"/>
    </source>
</evidence>
<sequence length="274" mass="31450">MPDFWLLLSGQMTWNWYLFIACACTYCVYIWFIHNYTALKWLSCKPMLFLVSMIFLYAIVGSPLAVISHLSFSLHMIQMSILYFLIPPLLLLGIPESLFQKLTSKRFVKTTSRLRNVPIASLYLFALLFLLYHLPFMLTVLVKIPMLQNAYLFVLFILSFGMWWPMVSPDPKNRLAANQMKRYAMNSGYILLPACLLFILTAFIDSGNNALFNQLTVHLCLPPSLGSTDVLPSPFNTKYDQALSGFFMLGLHKVSLGMVMKYEGQIEAKSRYPD</sequence>
<feature type="transmembrane region" description="Helical" evidence="6">
    <location>
        <begin position="48"/>
        <end position="70"/>
    </location>
</feature>
<dbReference type="Pfam" id="PF09678">
    <property type="entry name" value="Caa3_CtaG"/>
    <property type="match status" value="1"/>
</dbReference>